<feature type="DNA-binding region" description="OmpR/PhoB-type" evidence="5">
    <location>
        <begin position="1"/>
        <end position="100"/>
    </location>
</feature>
<dbReference type="AlphaFoldDB" id="A0A7W8Z9K0"/>
<dbReference type="InterPro" id="IPR036388">
    <property type="entry name" value="WH-like_DNA-bd_sf"/>
</dbReference>
<dbReference type="SMART" id="SM01043">
    <property type="entry name" value="BTAD"/>
    <property type="match status" value="1"/>
</dbReference>
<evidence type="ECO:0000259" key="7">
    <source>
        <dbReference type="PROSITE" id="PS51755"/>
    </source>
</evidence>
<dbReference type="Pfam" id="PF00486">
    <property type="entry name" value="Trans_reg_C"/>
    <property type="match status" value="1"/>
</dbReference>
<dbReference type="GO" id="GO:0043531">
    <property type="term" value="F:ADP binding"/>
    <property type="evidence" value="ECO:0007669"/>
    <property type="project" value="InterPro"/>
</dbReference>
<comment type="similarity">
    <text evidence="1">Belongs to the AfsR/DnrI/RedD regulatory family.</text>
</comment>
<dbReference type="GO" id="GO:0000160">
    <property type="term" value="P:phosphorelay signal transduction system"/>
    <property type="evidence" value="ECO:0007669"/>
    <property type="project" value="InterPro"/>
</dbReference>
<proteinExistence type="inferred from homology"/>
<dbReference type="InterPro" id="IPR011990">
    <property type="entry name" value="TPR-like_helical_dom_sf"/>
</dbReference>
<dbReference type="Gene3D" id="1.10.10.10">
    <property type="entry name" value="Winged helix-like DNA-binding domain superfamily/Winged helix DNA-binding domain"/>
    <property type="match status" value="1"/>
</dbReference>
<dbReference type="PANTHER" id="PTHR35807:SF1">
    <property type="entry name" value="TRANSCRIPTIONAL REGULATOR REDD"/>
    <property type="match status" value="1"/>
</dbReference>
<dbReference type="SUPFAM" id="SSF52540">
    <property type="entry name" value="P-loop containing nucleoside triphosphate hydrolases"/>
    <property type="match status" value="1"/>
</dbReference>
<dbReference type="PROSITE" id="PS51755">
    <property type="entry name" value="OMPR_PHOB"/>
    <property type="match status" value="1"/>
</dbReference>
<dbReference type="Gene3D" id="1.25.40.10">
    <property type="entry name" value="Tetratricopeptide repeat domain"/>
    <property type="match status" value="2"/>
</dbReference>
<evidence type="ECO:0000256" key="4">
    <source>
        <dbReference type="ARBA" id="ARBA00023163"/>
    </source>
</evidence>
<dbReference type="Pfam" id="PF03704">
    <property type="entry name" value="BTAD"/>
    <property type="match status" value="1"/>
</dbReference>
<evidence type="ECO:0000313" key="8">
    <source>
        <dbReference type="EMBL" id="MBB5629578.1"/>
    </source>
</evidence>
<keyword evidence="3 5" id="KW-0238">DNA-binding</keyword>
<dbReference type="InterPro" id="IPR001867">
    <property type="entry name" value="OmpR/PhoB-type_DNA-bd"/>
</dbReference>
<dbReference type="InterPro" id="IPR016032">
    <property type="entry name" value="Sig_transdc_resp-reg_C-effctor"/>
</dbReference>
<name>A0A7W8Z9K0_9ACTN</name>
<dbReference type="Proteomes" id="UP000588112">
    <property type="component" value="Unassembled WGS sequence"/>
</dbReference>
<evidence type="ECO:0000256" key="6">
    <source>
        <dbReference type="SAM" id="MobiDB-lite"/>
    </source>
</evidence>
<dbReference type="InterPro" id="IPR027417">
    <property type="entry name" value="P-loop_NTPase"/>
</dbReference>
<evidence type="ECO:0000256" key="1">
    <source>
        <dbReference type="ARBA" id="ARBA00005820"/>
    </source>
</evidence>
<organism evidence="8 9">
    <name type="scientific">Sphaerisporangium krabiense</name>
    <dbReference type="NCBI Taxonomy" id="763782"/>
    <lineage>
        <taxon>Bacteria</taxon>
        <taxon>Bacillati</taxon>
        <taxon>Actinomycetota</taxon>
        <taxon>Actinomycetes</taxon>
        <taxon>Streptosporangiales</taxon>
        <taxon>Streptosporangiaceae</taxon>
        <taxon>Sphaerisporangium</taxon>
    </lineage>
</organism>
<dbReference type="GO" id="GO:0003677">
    <property type="term" value="F:DNA binding"/>
    <property type="evidence" value="ECO:0007669"/>
    <property type="project" value="UniProtKB-UniRule"/>
</dbReference>
<accession>A0A7W8Z9K0</accession>
<dbReference type="EMBL" id="JACHBR010000001">
    <property type="protein sequence ID" value="MBB5629578.1"/>
    <property type="molecule type" value="Genomic_DNA"/>
</dbReference>
<evidence type="ECO:0000256" key="3">
    <source>
        <dbReference type="ARBA" id="ARBA00023125"/>
    </source>
</evidence>
<evidence type="ECO:0000256" key="5">
    <source>
        <dbReference type="PROSITE-ProRule" id="PRU01091"/>
    </source>
</evidence>
<evidence type="ECO:0000256" key="2">
    <source>
        <dbReference type="ARBA" id="ARBA00023015"/>
    </source>
</evidence>
<reference evidence="8 9" key="1">
    <citation type="submission" date="2020-08" db="EMBL/GenBank/DDBJ databases">
        <title>Sequencing the genomes of 1000 actinobacteria strains.</title>
        <authorList>
            <person name="Klenk H.-P."/>
        </authorList>
    </citation>
    <scope>NUCLEOTIDE SEQUENCE [LARGE SCALE GENOMIC DNA]</scope>
    <source>
        <strain evidence="8 9">DSM 45790</strain>
    </source>
</reference>
<gene>
    <name evidence="8" type="ORF">BJ981_005277</name>
</gene>
<keyword evidence="2" id="KW-0805">Transcription regulation</keyword>
<dbReference type="InterPro" id="IPR051677">
    <property type="entry name" value="AfsR-DnrI-RedD_regulator"/>
</dbReference>
<sequence length="788" mass="84918">MESIRFQVLGPLRVWRGDTEVELSSEKQRAVLALLLLKAGAPVRRDEIIDALWGVEAPDSVVNLVQTYIGRLRRRLDPGHVPRSGSSRLAALGSAYVLRLDRCDADLLRFRALAAEAREAGSPQATLRLLLRALRLWQGPCLSDLGQSLKGHPWVRAVEQERINVLLEAAGIAVRLAAAAEVIPQLRVVASGEPLNEAVHAWLVLALAAAGSQAEALAEYEAVRARLADELGIDPGPQLRAAHLQVLRQETVPPSSYDAAPVRPSLLPADIADFTGRDELVEDLCGMLASREPGPVKVLLISGRCGVGKTALAVHVAHRLADAYPDGQLYADLLGGGPEPADPGRVLTRFLRALGIHGPAIPEDLEERVDLYRSRVAGRRILTVLDDADGCAQVRPLLPGSPTCTVIVTSRSRLSGRPGARVVDLDVLEPGDAEGLLAAILGEERLAAEPGAAAELVRACGGLPLAIRAAATRLAARPHWTLTRFAERFALGGLDELAVGDLDVRAKLDDAYHRVGEEARRAFRLLGVLDLPSFAAWTAATTLEVSLVAAEELADVLIDARLLDAADHATGRTRYRFHRVVHLYARERAAIEESESTVRVVVTRALATLLALAQEAEDHLPGHAPVRGRAPRWPAPVQVHEELLADPLSWFGGERACLAAGVRQAAAIGHDELAWELAAALLNPALARGWWDDLEDTHRTALAACQHAGNRLGEAVMLRGLAELDHAMERYDSCLENLGTARALFADLRAFRAEADALARLTELRASRSEASRRPAGPQAPFQELSTE</sequence>
<comment type="caution">
    <text evidence="8">The sequence shown here is derived from an EMBL/GenBank/DDBJ whole genome shotgun (WGS) entry which is preliminary data.</text>
</comment>
<dbReference type="PANTHER" id="PTHR35807">
    <property type="entry name" value="TRANSCRIPTIONAL REGULATOR REDD-RELATED"/>
    <property type="match status" value="1"/>
</dbReference>
<keyword evidence="4" id="KW-0804">Transcription</keyword>
<keyword evidence="9" id="KW-1185">Reference proteome</keyword>
<dbReference type="Gene3D" id="3.40.50.300">
    <property type="entry name" value="P-loop containing nucleotide triphosphate hydrolases"/>
    <property type="match status" value="1"/>
</dbReference>
<feature type="region of interest" description="Disordered" evidence="6">
    <location>
        <begin position="766"/>
        <end position="788"/>
    </location>
</feature>
<evidence type="ECO:0000313" key="9">
    <source>
        <dbReference type="Proteomes" id="UP000588112"/>
    </source>
</evidence>
<dbReference type="InterPro" id="IPR005158">
    <property type="entry name" value="BTAD"/>
</dbReference>
<dbReference type="SUPFAM" id="SSF46894">
    <property type="entry name" value="C-terminal effector domain of the bipartite response regulators"/>
    <property type="match status" value="1"/>
</dbReference>
<dbReference type="SUPFAM" id="SSF48452">
    <property type="entry name" value="TPR-like"/>
    <property type="match status" value="1"/>
</dbReference>
<feature type="domain" description="OmpR/PhoB-type" evidence="7">
    <location>
        <begin position="1"/>
        <end position="100"/>
    </location>
</feature>
<dbReference type="PRINTS" id="PR00364">
    <property type="entry name" value="DISEASERSIST"/>
</dbReference>
<dbReference type="GO" id="GO:0006355">
    <property type="term" value="P:regulation of DNA-templated transcription"/>
    <property type="evidence" value="ECO:0007669"/>
    <property type="project" value="InterPro"/>
</dbReference>
<protein>
    <submittedName>
        <fullName evidence="8">DNA-binding SARP family transcriptional activator</fullName>
    </submittedName>
</protein>
<dbReference type="RefSeq" id="WP_184614754.1">
    <property type="nucleotide sequence ID" value="NZ_BOOS01000077.1"/>
</dbReference>
<dbReference type="SMART" id="SM00862">
    <property type="entry name" value="Trans_reg_C"/>
    <property type="match status" value="1"/>
</dbReference>